<dbReference type="OrthoDB" id="8350085at2"/>
<reference evidence="2 4" key="1">
    <citation type="submission" date="2016-10" db="EMBL/GenBank/DDBJ databases">
        <authorList>
            <person name="Cai Z."/>
        </authorList>
    </citation>
    <scope>NUCLEOTIDE SEQUENCE [LARGE SCALE GENOMIC DNA]</scope>
    <source>
        <strain evidence="2 4">DSM 25227</strain>
    </source>
</reference>
<dbReference type="EMBL" id="UETC01000024">
    <property type="protein sequence ID" value="SSA51741.1"/>
    <property type="molecule type" value="Genomic_DNA"/>
</dbReference>
<dbReference type="AlphaFoldDB" id="A0A2Y9B5M6"/>
<dbReference type="Gene3D" id="3.90.550.10">
    <property type="entry name" value="Spore Coat Polysaccharide Biosynthesis Protein SpsA, Chain A"/>
    <property type="match status" value="1"/>
</dbReference>
<evidence type="ECO:0000313" key="1">
    <source>
        <dbReference type="EMBL" id="PWJ10341.1"/>
    </source>
</evidence>
<evidence type="ECO:0000313" key="4">
    <source>
        <dbReference type="Proteomes" id="UP000251571"/>
    </source>
</evidence>
<sequence>MDDLEIFVFSYDRGAHLAWCLDSLARHAPGVPVTVMDDRSADPRVAEALVGRDVTVWRPEARAGARLGGLYANMQAAFDRCEARWAMFVQDDCQTIRPLDAGVRADLEAVFADPAQMVATPLIAMGPRQGRRAGQFRPVAGGAAFHFVPPGGRGSPTAQYFYALSVLDVPRLRAAGWRFARSEAECARALQALGAAPMAHMARPWLAQLPEVPTSRFGRRTLGAALAERLDGPEVRGFRDLPGQVEGDGTRPPVAEDVLQPTHPSTTRPFVHKGVNRRLWTRALNKLEMRLRR</sequence>
<reference evidence="1 3" key="2">
    <citation type="submission" date="2018-03" db="EMBL/GenBank/DDBJ databases">
        <title>Genomic Encyclopedia of Archaeal and Bacterial Type Strains, Phase II (KMG-II): from individual species to whole genera.</title>
        <authorList>
            <person name="Goeker M."/>
        </authorList>
    </citation>
    <scope>NUCLEOTIDE SEQUENCE [LARGE SCALE GENOMIC DNA]</scope>
    <source>
        <strain evidence="1 3">DSM 25227</strain>
    </source>
</reference>
<dbReference type="RefSeq" id="WP_109566508.1">
    <property type="nucleotide sequence ID" value="NZ_QGDJ01000024.1"/>
</dbReference>
<evidence type="ECO:0008006" key="5">
    <source>
        <dbReference type="Google" id="ProtNLM"/>
    </source>
</evidence>
<evidence type="ECO:0000313" key="2">
    <source>
        <dbReference type="EMBL" id="SSA51741.1"/>
    </source>
</evidence>
<dbReference type="Proteomes" id="UP000251571">
    <property type="component" value="Unassembled WGS sequence"/>
</dbReference>
<dbReference type="SUPFAM" id="SSF53448">
    <property type="entry name" value="Nucleotide-diphospho-sugar transferases"/>
    <property type="match status" value="1"/>
</dbReference>
<accession>A0A2Y9B5M6</accession>
<organism evidence="2 4">
    <name type="scientific">Jannaschia seohaensis</name>
    <dbReference type="NCBI Taxonomy" id="475081"/>
    <lineage>
        <taxon>Bacteria</taxon>
        <taxon>Pseudomonadati</taxon>
        <taxon>Pseudomonadota</taxon>
        <taxon>Alphaproteobacteria</taxon>
        <taxon>Rhodobacterales</taxon>
        <taxon>Roseobacteraceae</taxon>
        <taxon>Jannaschia</taxon>
    </lineage>
</organism>
<evidence type="ECO:0000313" key="3">
    <source>
        <dbReference type="Proteomes" id="UP000245839"/>
    </source>
</evidence>
<proteinExistence type="predicted"/>
<gene>
    <name evidence="1" type="ORF">BCF38_12420</name>
    <name evidence="2" type="ORF">SAMN05421539_12420</name>
</gene>
<dbReference type="Proteomes" id="UP000245839">
    <property type="component" value="Unassembled WGS sequence"/>
</dbReference>
<name>A0A2Y9B5M6_9RHOB</name>
<dbReference type="InterPro" id="IPR029044">
    <property type="entry name" value="Nucleotide-diphossugar_trans"/>
</dbReference>
<protein>
    <recommendedName>
        <fullName evidence="5">Glycosyl transferase family 2</fullName>
    </recommendedName>
</protein>
<dbReference type="CDD" id="cd00761">
    <property type="entry name" value="Glyco_tranf_GTA_type"/>
    <property type="match status" value="1"/>
</dbReference>
<keyword evidence="3" id="KW-1185">Reference proteome</keyword>
<dbReference type="EMBL" id="QGDJ01000024">
    <property type="protein sequence ID" value="PWJ10341.1"/>
    <property type="molecule type" value="Genomic_DNA"/>
</dbReference>